<sequence length="169" mass="18706">MGDLFEVICLGCVAVCYLCEPCLKCCEVCCCCESSASSIDKLYQIESSDLKIIVPQHLENTVFLMTEKNRAELEKRSSLYTFDAEALDAIPPSERIMITDLPQDPEGTTPDKVGDTKYNAIKALLKGINDIEARELFGGDRVSYKGLESQGITSAEQLRTRNGKLTHET</sequence>
<protein>
    <submittedName>
        <fullName evidence="2">Uncharacterized protein</fullName>
    </submittedName>
</protein>
<organism evidence="2 3">
    <name type="scientific">Serendipita indica (strain DSM 11827)</name>
    <name type="common">Root endophyte fungus</name>
    <name type="synonym">Piriformospora indica</name>
    <dbReference type="NCBI Taxonomy" id="1109443"/>
    <lineage>
        <taxon>Eukaryota</taxon>
        <taxon>Fungi</taxon>
        <taxon>Dikarya</taxon>
        <taxon>Basidiomycota</taxon>
        <taxon>Agaricomycotina</taxon>
        <taxon>Agaricomycetes</taxon>
        <taxon>Sebacinales</taxon>
        <taxon>Serendipitaceae</taxon>
        <taxon>Serendipita</taxon>
    </lineage>
</organism>
<name>G4TFR7_SERID</name>
<evidence type="ECO:0000256" key="1">
    <source>
        <dbReference type="SAM" id="SignalP"/>
    </source>
</evidence>
<dbReference type="HOGENOM" id="CLU_1579136_0_0_1"/>
<keyword evidence="3" id="KW-1185">Reference proteome</keyword>
<evidence type="ECO:0000313" key="3">
    <source>
        <dbReference type="Proteomes" id="UP000007148"/>
    </source>
</evidence>
<proteinExistence type="predicted"/>
<evidence type="ECO:0000313" key="2">
    <source>
        <dbReference type="EMBL" id="CCA70165.1"/>
    </source>
</evidence>
<feature type="signal peptide" evidence="1">
    <location>
        <begin position="1"/>
        <end position="18"/>
    </location>
</feature>
<gene>
    <name evidence="2" type="ORF">PIIN_04104</name>
</gene>
<dbReference type="OrthoDB" id="3194237at2759"/>
<reference evidence="2 3" key="1">
    <citation type="journal article" date="2011" name="PLoS Pathog.">
        <title>Endophytic Life Strategies Decoded by Genome and Transcriptome Analyses of the Mutualistic Root Symbiont Piriformospora indica.</title>
        <authorList>
            <person name="Zuccaro A."/>
            <person name="Lahrmann U."/>
            <person name="Guldener U."/>
            <person name="Langen G."/>
            <person name="Pfiffi S."/>
            <person name="Biedenkopf D."/>
            <person name="Wong P."/>
            <person name="Samans B."/>
            <person name="Grimm C."/>
            <person name="Basiewicz M."/>
            <person name="Murat C."/>
            <person name="Martin F."/>
            <person name="Kogel K.H."/>
        </authorList>
    </citation>
    <scope>NUCLEOTIDE SEQUENCE [LARGE SCALE GENOMIC DNA]</scope>
    <source>
        <strain evidence="2 3">DSM 11827</strain>
    </source>
</reference>
<dbReference type="InParanoid" id="G4TFR7"/>
<dbReference type="Proteomes" id="UP000007148">
    <property type="component" value="Unassembled WGS sequence"/>
</dbReference>
<dbReference type="AlphaFoldDB" id="G4TFR7"/>
<dbReference type="EMBL" id="CAFZ01000074">
    <property type="protein sequence ID" value="CCA70165.1"/>
    <property type="molecule type" value="Genomic_DNA"/>
</dbReference>
<feature type="chain" id="PRO_5003468454" evidence="1">
    <location>
        <begin position="19"/>
        <end position="169"/>
    </location>
</feature>
<accession>G4TFR7</accession>
<comment type="caution">
    <text evidence="2">The sequence shown here is derived from an EMBL/GenBank/DDBJ whole genome shotgun (WGS) entry which is preliminary data.</text>
</comment>
<keyword evidence="1" id="KW-0732">Signal</keyword>